<dbReference type="Proteomes" id="UP000604046">
    <property type="component" value="Unassembled WGS sequence"/>
</dbReference>
<dbReference type="PANTHER" id="PTHR13416">
    <property type="match status" value="1"/>
</dbReference>
<gene>
    <name evidence="11" type="primary">Tmem43</name>
    <name evidence="11" type="ORF">SNAT2548_LOCUS30642</name>
</gene>
<protein>
    <submittedName>
        <fullName evidence="11">Tmem43 protein</fullName>
    </submittedName>
</protein>
<dbReference type="GO" id="GO:0006629">
    <property type="term" value="P:lipid metabolic process"/>
    <property type="evidence" value="ECO:0007669"/>
    <property type="project" value="TreeGrafter"/>
</dbReference>
<dbReference type="GO" id="GO:0005789">
    <property type="term" value="C:endoplasmic reticulum membrane"/>
    <property type="evidence" value="ECO:0007669"/>
    <property type="project" value="UniProtKB-SubCell"/>
</dbReference>
<evidence type="ECO:0000256" key="3">
    <source>
        <dbReference type="ARBA" id="ARBA00004586"/>
    </source>
</evidence>
<feature type="transmembrane region" description="Helical" evidence="10">
    <location>
        <begin position="505"/>
        <end position="525"/>
    </location>
</feature>
<evidence type="ECO:0000256" key="2">
    <source>
        <dbReference type="ARBA" id="ARBA00004259"/>
    </source>
</evidence>
<dbReference type="AlphaFoldDB" id="A0A812TRW8"/>
<dbReference type="InterPro" id="IPR012430">
    <property type="entry name" value="TMEM43_fam"/>
</dbReference>
<dbReference type="GO" id="GO:0005637">
    <property type="term" value="C:nuclear inner membrane"/>
    <property type="evidence" value="ECO:0007669"/>
    <property type="project" value="TreeGrafter"/>
</dbReference>
<dbReference type="OrthoDB" id="410725at2759"/>
<dbReference type="GO" id="GO:0071763">
    <property type="term" value="P:nuclear membrane organization"/>
    <property type="evidence" value="ECO:0007669"/>
    <property type="project" value="TreeGrafter"/>
</dbReference>
<comment type="similarity">
    <text evidence="4">Belongs to the TMEM43 family.</text>
</comment>
<evidence type="ECO:0000256" key="8">
    <source>
        <dbReference type="ARBA" id="ARBA00023136"/>
    </source>
</evidence>
<evidence type="ECO:0000256" key="9">
    <source>
        <dbReference type="ARBA" id="ARBA00023242"/>
    </source>
</evidence>
<evidence type="ECO:0000256" key="6">
    <source>
        <dbReference type="ARBA" id="ARBA00022824"/>
    </source>
</evidence>
<keyword evidence="9" id="KW-0539">Nucleus</keyword>
<evidence type="ECO:0000256" key="1">
    <source>
        <dbReference type="ARBA" id="ARBA00004127"/>
    </source>
</evidence>
<keyword evidence="12" id="KW-1185">Reference proteome</keyword>
<keyword evidence="6" id="KW-0256">Endoplasmic reticulum</keyword>
<reference evidence="11" key="1">
    <citation type="submission" date="2021-02" db="EMBL/GenBank/DDBJ databases">
        <authorList>
            <person name="Dougan E. K."/>
            <person name="Rhodes N."/>
            <person name="Thang M."/>
            <person name="Chan C."/>
        </authorList>
    </citation>
    <scope>NUCLEOTIDE SEQUENCE</scope>
</reference>
<feature type="transmembrane region" description="Helical" evidence="10">
    <location>
        <begin position="471"/>
        <end position="498"/>
    </location>
</feature>
<feature type="transmembrane region" description="Helical" evidence="10">
    <location>
        <begin position="92"/>
        <end position="112"/>
    </location>
</feature>
<comment type="subcellular location">
    <subcellularLocation>
        <location evidence="1">Endomembrane system</location>
        <topology evidence="1">Multi-pass membrane protein</topology>
    </subcellularLocation>
    <subcellularLocation>
        <location evidence="3">Endoplasmic reticulum membrane</location>
    </subcellularLocation>
    <subcellularLocation>
        <location evidence="2">Nucleus envelope</location>
    </subcellularLocation>
</comment>
<evidence type="ECO:0000256" key="4">
    <source>
        <dbReference type="ARBA" id="ARBA00006627"/>
    </source>
</evidence>
<dbReference type="EMBL" id="CAJNDS010002615">
    <property type="protein sequence ID" value="CAE7546067.1"/>
    <property type="molecule type" value="Genomic_DNA"/>
</dbReference>
<keyword evidence="5 10" id="KW-0812">Transmembrane</keyword>
<evidence type="ECO:0000256" key="10">
    <source>
        <dbReference type="SAM" id="Phobius"/>
    </source>
</evidence>
<comment type="caution">
    <text evidence="11">The sequence shown here is derived from an EMBL/GenBank/DDBJ whole genome shotgun (WGS) entry which is preliminary data.</text>
</comment>
<keyword evidence="7 10" id="KW-1133">Transmembrane helix</keyword>
<dbReference type="PANTHER" id="PTHR13416:SF2">
    <property type="entry name" value="TRANSMEMBRANE PROTEIN 43"/>
    <property type="match status" value="1"/>
</dbReference>
<sequence length="527" mass="57758">MMSSIAQLPIMAVVQDLHSGAAAESKRLLQEHVVLKDHIATRKTREFLKSHLRPVQAPMLPEASASGLLQKVQQAPTTTVTHKSWLSRMGEAFASVIMGLAMIPFSLALMWMNERRNAQQETILKLGKTEVQTISSKSVDETLHGTLVHLNDADATGMDEMKDRRFPVLCMQSGCLRLKSEVQVYQWQETKTEETTKDSVGGGETTTTRYEYDKIWSDSEIDSSSFQQPSHSNSISVSGLSCGTEETTNATVKYGESHYLPQQLVQQLGDWQDANGLLKVVEFNGSQFAQAEEWFYYPAAAARSPTVGSVRACFKYVPDGPASVIALQTDDRQHANAATFLPYRLVYRGLCGGRSGEALQKALLAQGSKDGEELYEEEACTTGPFACLCCCCNLITRCFSHLAPPQIFAAFHGHSSPNECLEKLALLGLMMKWGLRLLSWLLLYAGTYALFQPLLVFVDIVPFLGPYISSGAGWVIGVAVFLVTAMLATLVISIAFLLYHPLVGLTYMACVGLLVAVTVGISRVMSA</sequence>
<name>A0A812TRW8_9DINO</name>
<evidence type="ECO:0000256" key="7">
    <source>
        <dbReference type="ARBA" id="ARBA00022989"/>
    </source>
</evidence>
<dbReference type="Pfam" id="PF07787">
    <property type="entry name" value="TMEM43"/>
    <property type="match status" value="1"/>
</dbReference>
<evidence type="ECO:0000313" key="12">
    <source>
        <dbReference type="Proteomes" id="UP000604046"/>
    </source>
</evidence>
<proteinExistence type="inferred from homology"/>
<organism evidence="11 12">
    <name type="scientific">Symbiodinium natans</name>
    <dbReference type="NCBI Taxonomy" id="878477"/>
    <lineage>
        <taxon>Eukaryota</taxon>
        <taxon>Sar</taxon>
        <taxon>Alveolata</taxon>
        <taxon>Dinophyceae</taxon>
        <taxon>Suessiales</taxon>
        <taxon>Symbiodiniaceae</taxon>
        <taxon>Symbiodinium</taxon>
    </lineage>
</organism>
<feature type="transmembrane region" description="Helical" evidence="10">
    <location>
        <begin position="433"/>
        <end position="451"/>
    </location>
</feature>
<accession>A0A812TRW8</accession>
<evidence type="ECO:0000313" key="11">
    <source>
        <dbReference type="EMBL" id="CAE7546067.1"/>
    </source>
</evidence>
<keyword evidence="8 10" id="KW-0472">Membrane</keyword>
<evidence type="ECO:0000256" key="5">
    <source>
        <dbReference type="ARBA" id="ARBA00022692"/>
    </source>
</evidence>